<evidence type="ECO:0000256" key="1">
    <source>
        <dbReference type="ARBA" id="ARBA00004141"/>
    </source>
</evidence>
<evidence type="ECO:0000256" key="10">
    <source>
        <dbReference type="ARBA" id="ARBA00023098"/>
    </source>
</evidence>
<keyword evidence="8 13" id="KW-0560">Oxidoreductase</keyword>
<evidence type="ECO:0000256" key="4">
    <source>
        <dbReference type="ARBA" id="ARBA00022516"/>
    </source>
</evidence>
<evidence type="ECO:0000256" key="8">
    <source>
        <dbReference type="ARBA" id="ARBA00023002"/>
    </source>
</evidence>
<dbReference type="PRINTS" id="PR00075">
    <property type="entry name" value="FACDDSATRASE"/>
</dbReference>
<dbReference type="OrthoDB" id="10260134at2759"/>
<keyword evidence="5 13" id="KW-0812">Transmembrane</keyword>
<dbReference type="CDD" id="cd03505">
    <property type="entry name" value="Delta9-FADS-like"/>
    <property type="match status" value="1"/>
</dbReference>
<dbReference type="KEGG" id="mcha:111021091"/>
<dbReference type="RefSeq" id="XP_022153633.1">
    <property type="nucleotide sequence ID" value="XM_022297941.1"/>
</dbReference>
<dbReference type="RefSeq" id="XP_022153632.1">
    <property type="nucleotide sequence ID" value="XM_022297940.1"/>
</dbReference>
<gene>
    <name evidence="17 18" type="primary">LOC111021091</name>
</gene>
<comment type="subcellular location">
    <subcellularLocation>
        <location evidence="1">Membrane</location>
        <topology evidence="1">Multi-pass membrane protein</topology>
    </subcellularLocation>
</comment>
<comment type="domain">
    <text evidence="13">The histidine box domains are involved in binding the catalytic metal ions.</text>
</comment>
<evidence type="ECO:0000313" key="16">
    <source>
        <dbReference type="Proteomes" id="UP000504603"/>
    </source>
</evidence>
<comment type="similarity">
    <text evidence="3 13">Belongs to the fatty acid desaturase type 1 family.</text>
</comment>
<evidence type="ECO:0000256" key="11">
    <source>
        <dbReference type="ARBA" id="ARBA00023136"/>
    </source>
</evidence>
<evidence type="ECO:0000256" key="14">
    <source>
        <dbReference type="SAM" id="Phobius"/>
    </source>
</evidence>
<dbReference type="InterPro" id="IPR015876">
    <property type="entry name" value="Acyl-CoA_DS"/>
</dbReference>
<comment type="cofactor">
    <cofactor evidence="13">
        <name>Fe(2+)</name>
        <dbReference type="ChEBI" id="CHEBI:29033"/>
    </cofactor>
</comment>
<evidence type="ECO:0000256" key="6">
    <source>
        <dbReference type="ARBA" id="ARBA00022832"/>
    </source>
</evidence>
<dbReference type="GO" id="GO:0005789">
    <property type="term" value="C:endoplasmic reticulum membrane"/>
    <property type="evidence" value="ECO:0007669"/>
    <property type="project" value="TreeGrafter"/>
</dbReference>
<dbReference type="PANTHER" id="PTHR11351:SF31">
    <property type="entry name" value="DESATURASE 1, ISOFORM A-RELATED"/>
    <property type="match status" value="1"/>
</dbReference>
<dbReference type="Pfam" id="PF00487">
    <property type="entry name" value="FA_desaturase"/>
    <property type="match status" value="1"/>
</dbReference>
<evidence type="ECO:0000256" key="2">
    <source>
        <dbReference type="ARBA" id="ARBA00005189"/>
    </source>
</evidence>
<evidence type="ECO:0000256" key="5">
    <source>
        <dbReference type="ARBA" id="ARBA00022692"/>
    </source>
</evidence>
<dbReference type="GO" id="GO:0016717">
    <property type="term" value="F:oxidoreductase activity, acting on paired donors, with oxidation of a pair of donors resulting in the reduction of molecular oxygen to two molecules of water"/>
    <property type="evidence" value="ECO:0007669"/>
    <property type="project" value="InterPro"/>
</dbReference>
<dbReference type="GeneID" id="111021091"/>
<evidence type="ECO:0000313" key="17">
    <source>
        <dbReference type="RefSeq" id="XP_022153632.1"/>
    </source>
</evidence>
<keyword evidence="12 13" id="KW-0275">Fatty acid biosynthesis</keyword>
<feature type="transmembrane region" description="Helical" evidence="14">
    <location>
        <begin position="51"/>
        <end position="69"/>
    </location>
</feature>
<protein>
    <submittedName>
        <fullName evidence="17 18">Palmitoyl-monogalactosyldiacylglycerol delta-7 desaturase, chloroplastic-like</fullName>
    </submittedName>
</protein>
<keyword evidence="7 14" id="KW-1133">Transmembrane helix</keyword>
<comment type="pathway">
    <text evidence="2">Lipid metabolism.</text>
</comment>
<dbReference type="PANTHER" id="PTHR11351">
    <property type="entry name" value="ACYL-COA DESATURASE"/>
    <property type="match status" value="1"/>
</dbReference>
<proteinExistence type="inferred from homology"/>
<keyword evidence="11 14" id="KW-0472">Membrane</keyword>
<dbReference type="AlphaFoldDB" id="A0A6J1DHZ7"/>
<reference evidence="17 18" key="1">
    <citation type="submission" date="2025-04" db="UniProtKB">
        <authorList>
            <consortium name="RefSeq"/>
        </authorList>
    </citation>
    <scope>IDENTIFICATION</scope>
    <source>
        <strain evidence="17 18">OHB3-1</strain>
    </source>
</reference>
<accession>A0A6J1DHZ7</accession>
<dbReference type="Proteomes" id="UP000504603">
    <property type="component" value="Unplaced"/>
</dbReference>
<evidence type="ECO:0000256" key="12">
    <source>
        <dbReference type="ARBA" id="ARBA00023160"/>
    </source>
</evidence>
<feature type="transmembrane region" description="Helical" evidence="14">
    <location>
        <begin position="213"/>
        <end position="235"/>
    </location>
</feature>
<feature type="domain" description="Fatty acid desaturase" evidence="15">
    <location>
        <begin position="74"/>
        <end position="305"/>
    </location>
</feature>
<sequence length="343" mass="40431">MHYKYMLEKWCKPELKQATLMEAPKQEPKEMAIPPKSFGKRKKWTKLDKDVACSLFFVHLLSMFAPFYFNWRAFWIAFALYVATGLFGISVSYHRNLAHKSFTLPKWLEYLFAYCGAHALQGDPIDWVNTHRCHHRFVDTERDPHSPIQGFWFSHITWLLDSYSLTKRVCPKYFTDFQKVERNIFVMFSKHGRPDNVGDLEKQTFYRFIHKTYFLHPIILAIILYAYGGAPFLIWGMGVRIVVVLHITCMINSVCHIWGKQPWRTGDLSRNNWWVSLVSFGEGWHNNHHAFEYSARHGIEWWQIDFGWYVVMFLEAIGIATNVKVPSQNQKQKLAIDAPKEGL</sequence>
<keyword evidence="10" id="KW-0443">Lipid metabolism</keyword>
<keyword evidence="9" id="KW-0408">Iron</keyword>
<evidence type="ECO:0000313" key="18">
    <source>
        <dbReference type="RefSeq" id="XP_022153633.1"/>
    </source>
</evidence>
<evidence type="ECO:0000256" key="9">
    <source>
        <dbReference type="ARBA" id="ARBA00023004"/>
    </source>
</evidence>
<dbReference type="InterPro" id="IPR005804">
    <property type="entry name" value="FA_desaturase_dom"/>
</dbReference>
<name>A0A6J1DHZ7_MOMCH</name>
<evidence type="ECO:0000256" key="7">
    <source>
        <dbReference type="ARBA" id="ARBA00022989"/>
    </source>
</evidence>
<keyword evidence="6" id="KW-0276">Fatty acid metabolism</keyword>
<feature type="transmembrane region" description="Helical" evidence="14">
    <location>
        <begin position="75"/>
        <end position="93"/>
    </location>
</feature>
<keyword evidence="16" id="KW-1185">Reference proteome</keyword>
<keyword evidence="4 13" id="KW-0444">Lipid biosynthesis</keyword>
<evidence type="ECO:0000256" key="3">
    <source>
        <dbReference type="ARBA" id="ARBA00009295"/>
    </source>
</evidence>
<evidence type="ECO:0000256" key="13">
    <source>
        <dbReference type="RuleBase" id="RU000581"/>
    </source>
</evidence>
<dbReference type="GO" id="GO:0042761">
    <property type="term" value="P:very long-chain fatty acid biosynthetic process"/>
    <property type="evidence" value="ECO:0007669"/>
    <property type="project" value="TreeGrafter"/>
</dbReference>
<evidence type="ECO:0000259" key="15">
    <source>
        <dbReference type="Pfam" id="PF00487"/>
    </source>
</evidence>
<organism evidence="16 18">
    <name type="scientific">Momordica charantia</name>
    <name type="common">Bitter gourd</name>
    <name type="synonym">Balsam pear</name>
    <dbReference type="NCBI Taxonomy" id="3673"/>
    <lineage>
        <taxon>Eukaryota</taxon>
        <taxon>Viridiplantae</taxon>
        <taxon>Streptophyta</taxon>
        <taxon>Embryophyta</taxon>
        <taxon>Tracheophyta</taxon>
        <taxon>Spermatophyta</taxon>
        <taxon>Magnoliopsida</taxon>
        <taxon>eudicotyledons</taxon>
        <taxon>Gunneridae</taxon>
        <taxon>Pentapetalae</taxon>
        <taxon>rosids</taxon>
        <taxon>fabids</taxon>
        <taxon>Cucurbitales</taxon>
        <taxon>Cucurbitaceae</taxon>
        <taxon>Momordiceae</taxon>
        <taxon>Momordica</taxon>
    </lineage>
</organism>